<proteinExistence type="predicted"/>
<name>A0A4R5UDC6_9GAMM</name>
<evidence type="ECO:0000313" key="1">
    <source>
        <dbReference type="EMBL" id="TDK33126.1"/>
    </source>
</evidence>
<dbReference type="AlphaFoldDB" id="A0A4R5UDC6"/>
<organism evidence="1 2">
    <name type="scientific">Luteimonas terrae</name>
    <dbReference type="NCBI Taxonomy" id="1530191"/>
    <lineage>
        <taxon>Bacteria</taxon>
        <taxon>Pseudomonadati</taxon>
        <taxon>Pseudomonadota</taxon>
        <taxon>Gammaproteobacteria</taxon>
        <taxon>Lysobacterales</taxon>
        <taxon>Lysobacteraceae</taxon>
        <taxon>Luteimonas</taxon>
    </lineage>
</organism>
<sequence>MSADFRPGDEDFVGKWQARWPEWRIGMAFVPPALRERAAPWFSLLDEFGDAAWAGIDATPGLAKLAWWQDELQGWAKGARRHPLATQLQRVDAPWQTLALALRLLPATREHPADTARNLAQLQDLALAVAACETKLFGDRSPDSGDGRISAAPLLAMQAFVRVDQPLAAHLLAAWPPRDGGTRPRRIADAIAQSRLRILARDGESRPVPGPRVLWSSWRAARSR</sequence>
<dbReference type="EMBL" id="SMTG01000002">
    <property type="protein sequence ID" value="TDK33126.1"/>
    <property type="molecule type" value="Genomic_DNA"/>
</dbReference>
<accession>A0A4R5UDC6</accession>
<comment type="caution">
    <text evidence="1">The sequence shown here is derived from an EMBL/GenBank/DDBJ whole genome shotgun (WGS) entry which is preliminary data.</text>
</comment>
<evidence type="ECO:0008006" key="3">
    <source>
        <dbReference type="Google" id="ProtNLM"/>
    </source>
</evidence>
<reference evidence="1 2" key="1">
    <citation type="submission" date="2019-03" db="EMBL/GenBank/DDBJ databases">
        <title>Luteimonas zhaokaii sp.nov., isolated from the rectal contents of Plateau pika in Yushu, Qinghai Province, China.</title>
        <authorList>
            <person name="Zhang G."/>
        </authorList>
    </citation>
    <scope>NUCLEOTIDE SEQUENCE [LARGE SCALE GENOMIC DNA]</scope>
    <source>
        <strain evidence="1 2">THG-MD21</strain>
    </source>
</reference>
<dbReference type="RefSeq" id="WP_133392629.1">
    <property type="nucleotide sequence ID" value="NZ_SMTG01000002.1"/>
</dbReference>
<protein>
    <recommendedName>
        <fullName evidence="3">Phytoene/squalene synthase family protein</fullName>
    </recommendedName>
</protein>
<evidence type="ECO:0000313" key="2">
    <source>
        <dbReference type="Proteomes" id="UP000295543"/>
    </source>
</evidence>
<dbReference type="Proteomes" id="UP000295543">
    <property type="component" value="Unassembled WGS sequence"/>
</dbReference>
<dbReference type="OrthoDB" id="5959054at2"/>
<gene>
    <name evidence="1" type="ORF">E2F49_03525</name>
</gene>
<keyword evidence="2" id="KW-1185">Reference proteome</keyword>